<dbReference type="SMART" id="SM00922">
    <property type="entry name" value="MR_MLE"/>
    <property type="match status" value="1"/>
</dbReference>
<dbReference type="Pfam" id="PF13378">
    <property type="entry name" value="MR_MLE_C"/>
    <property type="match status" value="1"/>
</dbReference>
<dbReference type="PANTHER" id="PTHR13794:SF58">
    <property type="entry name" value="MITOCHONDRIAL ENOLASE SUPERFAMILY MEMBER 1"/>
    <property type="match status" value="1"/>
</dbReference>
<dbReference type="Proteomes" id="UP001162030">
    <property type="component" value="Chromosome"/>
</dbReference>
<dbReference type="InterPro" id="IPR029065">
    <property type="entry name" value="Enolase_C-like"/>
</dbReference>
<name>A0ABM9I0I7_9GAMM</name>
<comment type="cofactor">
    <cofactor evidence="1">
        <name>Mg(2+)</name>
        <dbReference type="ChEBI" id="CHEBI:18420"/>
    </cofactor>
</comment>
<evidence type="ECO:0000313" key="6">
    <source>
        <dbReference type="Proteomes" id="UP001162030"/>
    </source>
</evidence>
<dbReference type="PANTHER" id="PTHR13794">
    <property type="entry name" value="ENOLASE SUPERFAMILY, MANDELATE RACEMASE"/>
    <property type="match status" value="1"/>
</dbReference>
<keyword evidence="3" id="KW-0460">Magnesium</keyword>
<dbReference type="CDD" id="cd03328">
    <property type="entry name" value="MR_like_3"/>
    <property type="match status" value="1"/>
</dbReference>
<dbReference type="SUPFAM" id="SSF51604">
    <property type="entry name" value="Enolase C-terminal domain-like"/>
    <property type="match status" value="1"/>
</dbReference>
<dbReference type="SUPFAM" id="SSF54826">
    <property type="entry name" value="Enolase N-terminal domain-like"/>
    <property type="match status" value="1"/>
</dbReference>
<dbReference type="GO" id="GO:0008867">
    <property type="term" value="F:galactarate dehydratase activity"/>
    <property type="evidence" value="ECO:0007669"/>
    <property type="project" value="UniProtKB-EC"/>
</dbReference>
<dbReference type="EC" id="4.2.1.42" evidence="5"/>
<protein>
    <submittedName>
        <fullName evidence="5">L-talarate/galactarate dehydratase</fullName>
        <ecNumber evidence="5">4.2.1.156</ecNumber>
        <ecNumber evidence="5">4.2.1.42</ecNumber>
    </submittedName>
</protein>
<reference evidence="5 6" key="1">
    <citation type="submission" date="2023-03" db="EMBL/GenBank/DDBJ databases">
        <authorList>
            <person name="Pearce D."/>
        </authorList>
    </citation>
    <scope>NUCLEOTIDE SEQUENCE [LARGE SCALE GENOMIC DNA]</scope>
    <source>
        <strain evidence="5">Msz</strain>
    </source>
</reference>
<gene>
    <name evidence="5" type="ORF">MSZNOR_1764</name>
</gene>
<dbReference type="SFLD" id="SFLDS00001">
    <property type="entry name" value="Enolase"/>
    <property type="match status" value="1"/>
</dbReference>
<accession>A0ABM9I0I7</accession>
<evidence type="ECO:0000259" key="4">
    <source>
        <dbReference type="SMART" id="SM00922"/>
    </source>
</evidence>
<dbReference type="Pfam" id="PF02746">
    <property type="entry name" value="MR_MLE_N"/>
    <property type="match status" value="1"/>
</dbReference>
<dbReference type="InterPro" id="IPR013341">
    <property type="entry name" value="Mandelate_racemase_N_dom"/>
</dbReference>
<dbReference type="EMBL" id="OX458333">
    <property type="protein sequence ID" value="CAI8810266.1"/>
    <property type="molecule type" value="Genomic_DNA"/>
</dbReference>
<feature type="domain" description="Mandelate racemase/muconate lactonizing enzyme C-terminal" evidence="4">
    <location>
        <begin position="147"/>
        <end position="243"/>
    </location>
</feature>
<evidence type="ECO:0000256" key="1">
    <source>
        <dbReference type="ARBA" id="ARBA00001946"/>
    </source>
</evidence>
<sequence length="367" mass="40142">MATRTIDTPVERLEVQTYRIPTDYPEADGTYAWESTTVVIVQAYGGEKVGLGYTYGSRAIGELIQNPLADAVIGRDAMAVTACWDAMVRSIRNQGRPGQCSMAIAAVDAALWDLKARLLDVPLVVLLGQVREGIAVYGSGGFTSYPIERLCEQLNGWVEAGIHRVKMKVGTHPEDDPERVRLAADAIGSGADLFVDANGAYSRKQALALAECFADCGVSWFEEPVSSDDLEGLRLIRDCGHAGMDIAAGEYGYDAFYFRRMLEAGAVDVLQADASRCGGITEFLRAADLAWAFNVPLSAHTAPALHLHVCCAAPKVCHCEYFHDHVWIEEMLFEGVARPVRGVLHPDLFRPGMGLELKEREAERYKV</sequence>
<dbReference type="InterPro" id="IPR046945">
    <property type="entry name" value="RHMD-like"/>
</dbReference>
<dbReference type="Gene3D" id="3.30.390.10">
    <property type="entry name" value="Enolase-like, N-terminal domain"/>
    <property type="match status" value="1"/>
</dbReference>
<evidence type="ECO:0000256" key="2">
    <source>
        <dbReference type="ARBA" id="ARBA00022723"/>
    </source>
</evidence>
<dbReference type="Gene3D" id="3.20.20.120">
    <property type="entry name" value="Enolase-like C-terminal domain"/>
    <property type="match status" value="1"/>
</dbReference>
<proteinExistence type="predicted"/>
<dbReference type="InterPro" id="IPR029017">
    <property type="entry name" value="Enolase-like_N"/>
</dbReference>
<evidence type="ECO:0000313" key="5">
    <source>
        <dbReference type="EMBL" id="CAI8810266.1"/>
    </source>
</evidence>
<dbReference type="SFLD" id="SFLDG00179">
    <property type="entry name" value="mandelate_racemase"/>
    <property type="match status" value="1"/>
</dbReference>
<organism evidence="5 6">
    <name type="scientific">Methylocaldum szegediense</name>
    <dbReference type="NCBI Taxonomy" id="73780"/>
    <lineage>
        <taxon>Bacteria</taxon>
        <taxon>Pseudomonadati</taxon>
        <taxon>Pseudomonadota</taxon>
        <taxon>Gammaproteobacteria</taxon>
        <taxon>Methylococcales</taxon>
        <taxon>Methylococcaceae</taxon>
        <taxon>Methylocaldum</taxon>
    </lineage>
</organism>
<dbReference type="EC" id="4.2.1.156" evidence="5"/>
<evidence type="ECO:0000256" key="3">
    <source>
        <dbReference type="ARBA" id="ARBA00022842"/>
    </source>
</evidence>
<dbReference type="PROSITE" id="PS00908">
    <property type="entry name" value="MR_MLE_1"/>
    <property type="match status" value="1"/>
</dbReference>
<keyword evidence="2" id="KW-0479">Metal-binding</keyword>
<keyword evidence="5" id="KW-0456">Lyase</keyword>
<dbReference type="InterPro" id="IPR013342">
    <property type="entry name" value="Mandelate_racemase_C"/>
</dbReference>
<dbReference type="RefSeq" id="WP_026610158.1">
    <property type="nucleotide sequence ID" value="NZ_OX458333.1"/>
</dbReference>
<dbReference type="InterPro" id="IPR018110">
    <property type="entry name" value="Mandel_Rmase/mucon_lact_enz_CS"/>
</dbReference>
<keyword evidence="6" id="KW-1185">Reference proteome</keyword>
<dbReference type="InterPro" id="IPR036849">
    <property type="entry name" value="Enolase-like_C_sf"/>
</dbReference>